<comment type="caution">
    <text evidence="2">The sequence shown here is derived from an EMBL/GenBank/DDBJ whole genome shotgun (WGS) entry which is preliminary data.</text>
</comment>
<evidence type="ECO:0000256" key="1">
    <source>
        <dbReference type="SAM" id="SignalP"/>
    </source>
</evidence>
<organism evidence="2 3">
    <name type="scientific">Novosphingobium indicum</name>
    <dbReference type="NCBI Taxonomy" id="462949"/>
    <lineage>
        <taxon>Bacteria</taxon>
        <taxon>Pseudomonadati</taxon>
        <taxon>Pseudomonadota</taxon>
        <taxon>Alphaproteobacteria</taxon>
        <taxon>Sphingomonadales</taxon>
        <taxon>Sphingomonadaceae</taxon>
        <taxon>Novosphingobium</taxon>
    </lineage>
</organism>
<name>A0ABQ2JQU2_9SPHN</name>
<feature type="signal peptide" evidence="1">
    <location>
        <begin position="1"/>
        <end position="22"/>
    </location>
</feature>
<proteinExistence type="predicted"/>
<dbReference type="Proteomes" id="UP000605099">
    <property type="component" value="Unassembled WGS sequence"/>
</dbReference>
<feature type="chain" id="PRO_5045714652" evidence="1">
    <location>
        <begin position="23"/>
        <end position="150"/>
    </location>
</feature>
<evidence type="ECO:0000313" key="2">
    <source>
        <dbReference type="EMBL" id="GGN51818.1"/>
    </source>
</evidence>
<sequence>MLRILLAASSLALAAAPVSAQAAPQDYAEGQVWQYATRVQDTGSLVKIQKIEIEDGRPVYHVSVIGVHFANSQNASTLPHLPVSAETLDASVTHKVRAQGAFANLSVEADIAEWHQVNGGVLSVTLAKALNDVDVMLTRVDTEPDQVVAS</sequence>
<gene>
    <name evidence="2" type="ORF">GCM10011349_24730</name>
</gene>
<reference evidence="3" key="1">
    <citation type="journal article" date="2019" name="Int. J. Syst. Evol. Microbiol.">
        <title>The Global Catalogue of Microorganisms (GCM) 10K type strain sequencing project: providing services to taxonomists for standard genome sequencing and annotation.</title>
        <authorList>
            <consortium name="The Broad Institute Genomics Platform"/>
            <consortium name="The Broad Institute Genome Sequencing Center for Infectious Disease"/>
            <person name="Wu L."/>
            <person name="Ma J."/>
        </authorList>
    </citation>
    <scope>NUCLEOTIDE SEQUENCE [LARGE SCALE GENOMIC DNA]</scope>
    <source>
        <strain evidence="3">CGMCC 1.6784</strain>
    </source>
</reference>
<dbReference type="EMBL" id="BMLK01000010">
    <property type="protein sequence ID" value="GGN51818.1"/>
    <property type="molecule type" value="Genomic_DNA"/>
</dbReference>
<accession>A0ABQ2JQU2</accession>
<dbReference type="RefSeq" id="WP_188819994.1">
    <property type="nucleotide sequence ID" value="NZ_BMLK01000010.1"/>
</dbReference>
<keyword evidence="1" id="KW-0732">Signal</keyword>
<keyword evidence="3" id="KW-1185">Reference proteome</keyword>
<evidence type="ECO:0000313" key="3">
    <source>
        <dbReference type="Proteomes" id="UP000605099"/>
    </source>
</evidence>
<protein>
    <submittedName>
        <fullName evidence="2">Uncharacterized protein</fullName>
    </submittedName>
</protein>